<dbReference type="OrthoDB" id="9812600at2"/>
<organism evidence="2 3">
    <name type="scientific">Larkinella rosea</name>
    <dbReference type="NCBI Taxonomy" id="2025312"/>
    <lineage>
        <taxon>Bacteria</taxon>
        <taxon>Pseudomonadati</taxon>
        <taxon>Bacteroidota</taxon>
        <taxon>Cytophagia</taxon>
        <taxon>Cytophagales</taxon>
        <taxon>Spirosomataceae</taxon>
        <taxon>Larkinella</taxon>
    </lineage>
</organism>
<gene>
    <name evidence="2" type="ORF">EHT25_07790</name>
</gene>
<dbReference type="SUPFAM" id="SSF53335">
    <property type="entry name" value="S-adenosyl-L-methionine-dependent methyltransferases"/>
    <property type="match status" value="1"/>
</dbReference>
<comment type="caution">
    <text evidence="2">The sequence shown here is derived from an EMBL/GenBank/DDBJ whole genome shotgun (WGS) entry which is preliminary data.</text>
</comment>
<dbReference type="Proteomes" id="UP000271925">
    <property type="component" value="Unassembled WGS sequence"/>
</dbReference>
<evidence type="ECO:0000313" key="3">
    <source>
        <dbReference type="Proteomes" id="UP000271925"/>
    </source>
</evidence>
<dbReference type="InterPro" id="IPR006342">
    <property type="entry name" value="FkbM_mtfrase"/>
</dbReference>
<protein>
    <submittedName>
        <fullName evidence="2">FkbM family methyltransferase</fullName>
    </submittedName>
</protein>
<proteinExistence type="predicted"/>
<dbReference type="InterPro" id="IPR029063">
    <property type="entry name" value="SAM-dependent_MTases_sf"/>
</dbReference>
<dbReference type="PANTHER" id="PTHR34203:SF13">
    <property type="entry name" value="EXPRESSED PROTEIN"/>
    <property type="match status" value="1"/>
</dbReference>
<accession>A0A3P1C497</accession>
<keyword evidence="2" id="KW-0808">Transferase</keyword>
<feature type="domain" description="Methyltransferase FkbM" evidence="1">
    <location>
        <begin position="78"/>
        <end position="215"/>
    </location>
</feature>
<sequence>MKSKLPLYLKRFGVFNGLSLYFLLKSKQKRTVRIQIPQARHPIFLRLGTSDRNVFNNIFVYGEYDSVVLDFSPQSFLDGGGNIGLAAVYFANRYPNMRILSVEPESENFSILQQNIAAYKTIKAIKAGLWSRPTHLTIRDTGGGEWGFTVEEIEEPAPDSVRAESIEGLVSQNGGQPFDVVKLDIEGSEAEVFRTNTEAWLPNVRALIVELHEWMKPGSSASFLAATSAHKYQKTVAGEYEVYVRQNVTN</sequence>
<dbReference type="Gene3D" id="3.40.50.150">
    <property type="entry name" value="Vaccinia Virus protein VP39"/>
    <property type="match status" value="1"/>
</dbReference>
<dbReference type="AlphaFoldDB" id="A0A3P1C497"/>
<evidence type="ECO:0000259" key="1">
    <source>
        <dbReference type="Pfam" id="PF05050"/>
    </source>
</evidence>
<dbReference type="GO" id="GO:0032259">
    <property type="term" value="P:methylation"/>
    <property type="evidence" value="ECO:0007669"/>
    <property type="project" value="UniProtKB-KW"/>
</dbReference>
<keyword evidence="3" id="KW-1185">Reference proteome</keyword>
<dbReference type="InterPro" id="IPR052514">
    <property type="entry name" value="SAM-dependent_MTase"/>
</dbReference>
<keyword evidence="2" id="KW-0489">Methyltransferase</keyword>
<name>A0A3P1C497_9BACT</name>
<dbReference type="RefSeq" id="WP_124872960.1">
    <property type="nucleotide sequence ID" value="NZ_RQJO01000007.1"/>
</dbReference>
<evidence type="ECO:0000313" key="2">
    <source>
        <dbReference type="EMBL" id="RRB07664.1"/>
    </source>
</evidence>
<dbReference type="GO" id="GO:0008168">
    <property type="term" value="F:methyltransferase activity"/>
    <property type="evidence" value="ECO:0007669"/>
    <property type="project" value="UniProtKB-KW"/>
</dbReference>
<dbReference type="EMBL" id="RQJO01000007">
    <property type="protein sequence ID" value="RRB07664.1"/>
    <property type="molecule type" value="Genomic_DNA"/>
</dbReference>
<dbReference type="Pfam" id="PF05050">
    <property type="entry name" value="Methyltransf_21"/>
    <property type="match status" value="1"/>
</dbReference>
<dbReference type="PANTHER" id="PTHR34203">
    <property type="entry name" value="METHYLTRANSFERASE, FKBM FAMILY PROTEIN"/>
    <property type="match status" value="1"/>
</dbReference>
<dbReference type="NCBIfam" id="TIGR01444">
    <property type="entry name" value="fkbM_fam"/>
    <property type="match status" value="1"/>
</dbReference>
<reference evidence="2 3" key="1">
    <citation type="submission" date="2018-11" db="EMBL/GenBank/DDBJ databases">
        <authorList>
            <person name="Zhou Z."/>
            <person name="Wang G."/>
        </authorList>
    </citation>
    <scope>NUCLEOTIDE SEQUENCE [LARGE SCALE GENOMIC DNA]</scope>
    <source>
        <strain evidence="2 3">KCTC52004</strain>
    </source>
</reference>